<reference evidence="1 2" key="1">
    <citation type="journal article" date="2017" name="Mol. Biol. Evol.">
        <title>The 4-celled Tetrabaena socialis nuclear genome reveals the essential components for genetic control of cell number at the origin of multicellularity in the volvocine lineage.</title>
        <authorList>
            <person name="Featherston J."/>
            <person name="Arakaki Y."/>
            <person name="Hanschen E.R."/>
            <person name="Ferris P.J."/>
            <person name="Michod R.E."/>
            <person name="Olson B.J.S.C."/>
            <person name="Nozaki H."/>
            <person name="Durand P.M."/>
        </authorList>
    </citation>
    <scope>NUCLEOTIDE SEQUENCE [LARGE SCALE GENOMIC DNA]</scope>
    <source>
        <strain evidence="1 2">NIES-571</strain>
    </source>
</reference>
<gene>
    <name evidence="1" type="ORF">TSOC_014817</name>
</gene>
<dbReference type="GO" id="GO:0016020">
    <property type="term" value="C:membrane"/>
    <property type="evidence" value="ECO:0007669"/>
    <property type="project" value="TreeGrafter"/>
</dbReference>
<dbReference type="InterPro" id="IPR036770">
    <property type="entry name" value="Ankyrin_rpt-contain_sf"/>
</dbReference>
<evidence type="ECO:0000313" key="1">
    <source>
        <dbReference type="EMBL" id="PNG99407.1"/>
    </source>
</evidence>
<accession>A0A2J7ZGM9</accession>
<keyword evidence="2" id="KW-1185">Reference proteome</keyword>
<dbReference type="AlphaFoldDB" id="A0A2J7ZGM9"/>
<dbReference type="GO" id="GO:0004620">
    <property type="term" value="F:phospholipase activity"/>
    <property type="evidence" value="ECO:0007669"/>
    <property type="project" value="TreeGrafter"/>
</dbReference>
<dbReference type="GO" id="GO:0046513">
    <property type="term" value="P:ceramide biosynthetic process"/>
    <property type="evidence" value="ECO:0007669"/>
    <property type="project" value="TreeGrafter"/>
</dbReference>
<comment type="caution">
    <text evidence="1">The sequence shown here is derived from an EMBL/GenBank/DDBJ whole genome shotgun (WGS) entry which is preliminary data.</text>
</comment>
<organism evidence="1 2">
    <name type="scientific">Tetrabaena socialis</name>
    <dbReference type="NCBI Taxonomy" id="47790"/>
    <lineage>
        <taxon>Eukaryota</taxon>
        <taxon>Viridiplantae</taxon>
        <taxon>Chlorophyta</taxon>
        <taxon>core chlorophytes</taxon>
        <taxon>Chlorophyceae</taxon>
        <taxon>CS clade</taxon>
        <taxon>Chlamydomonadales</taxon>
        <taxon>Tetrabaenaceae</taxon>
        <taxon>Tetrabaena</taxon>
    </lineage>
</organism>
<protein>
    <submittedName>
        <fullName evidence="1">Ankyrin repeat domain-containing protein</fullName>
    </submittedName>
</protein>
<dbReference type="GO" id="GO:0071944">
    <property type="term" value="C:cell periphery"/>
    <property type="evidence" value="ECO:0007669"/>
    <property type="project" value="TreeGrafter"/>
</dbReference>
<dbReference type="SUPFAM" id="SSF140860">
    <property type="entry name" value="Pseudo ankyrin repeat-like"/>
    <property type="match status" value="1"/>
</dbReference>
<dbReference type="GO" id="GO:0030149">
    <property type="term" value="P:sphingolipid catabolic process"/>
    <property type="evidence" value="ECO:0007669"/>
    <property type="project" value="TreeGrafter"/>
</dbReference>
<dbReference type="Proteomes" id="UP000236333">
    <property type="component" value="Unassembled WGS sequence"/>
</dbReference>
<dbReference type="PANTHER" id="PTHR12393:SF6">
    <property type="entry name" value="SPHINGOMYELIN PHOSPHODIESTERASE 2"/>
    <property type="match status" value="1"/>
</dbReference>
<dbReference type="SUPFAM" id="SSF48403">
    <property type="entry name" value="Ankyrin repeat"/>
    <property type="match status" value="1"/>
</dbReference>
<dbReference type="OrthoDB" id="497540at2759"/>
<feature type="non-terminal residue" evidence="1">
    <location>
        <position position="539"/>
    </location>
</feature>
<dbReference type="PANTHER" id="PTHR12393">
    <property type="entry name" value="SPHINGOMYELIN PHOSPHODIESTERASE RELATED"/>
    <property type="match status" value="1"/>
</dbReference>
<dbReference type="EMBL" id="PGGS01002982">
    <property type="protein sequence ID" value="PNG99407.1"/>
    <property type="molecule type" value="Genomic_DNA"/>
</dbReference>
<name>A0A2J7ZGM9_9CHLO</name>
<dbReference type="Gene3D" id="1.25.40.20">
    <property type="entry name" value="Ankyrin repeat-containing domain"/>
    <property type="match status" value="2"/>
</dbReference>
<proteinExistence type="predicted"/>
<evidence type="ECO:0000313" key="2">
    <source>
        <dbReference type="Proteomes" id="UP000236333"/>
    </source>
</evidence>
<dbReference type="GO" id="GO:0005783">
    <property type="term" value="C:endoplasmic reticulum"/>
    <property type="evidence" value="ECO:0007669"/>
    <property type="project" value="TreeGrafter"/>
</dbReference>
<sequence>MAPQQEVEQQAEGVAVVVDDPSRVWLPELVQRFAGLLSGNEVACVLRLVNKAAAAQFSRPQDRTVRLSLRVPHHAFAWRWGGAGAMRSLNRSRRRLLPCLTARSGSITNLELLLARGGSVPVLEGQVLDAAAQAGQLTVCRWLRQQGCPFSRPDGRALLDAAAGGQQAVCEWLLASGCPWCDLAAGEATRGGHVGLVDWLLGAVPDSVNVESLLKGAAAGCDLPTLQRLHHNVLGRFGAELENEHARSMVVASAAASPRLDWRAKVEWLEGRGYARRAAAPQEVARLADGRGRLQWLLQRGYPLNANVAESAAAGGNVDVLRLVLDSGVVMDVRHACSTIMRAAEEGHVAVLQVLLPADESRIWSARDAAAAAAGNGHLPVLTWLVETLGATVLSTWVFVSATKSGSMELLAWLHEHGCPWEESVFAEAAAVGSEEELEWLAVHGCPMVAHGDPYLQALRNGGRPMMHCLRRLGCPWGPHGHVFTYVCRSLASTATANRDALPTLRFLLEEGCSVDWVMALRAARTPEVVAWLQAERQR</sequence>